<dbReference type="PANTHER" id="PTHR22939">
    <property type="entry name" value="SERINE PROTEASE FAMILY S1C HTRA-RELATED"/>
    <property type="match status" value="1"/>
</dbReference>
<keyword evidence="5" id="KW-1185">Reference proteome</keyword>
<dbReference type="OrthoDB" id="9781273at2"/>
<dbReference type="GO" id="GO:0006508">
    <property type="term" value="P:proteolysis"/>
    <property type="evidence" value="ECO:0007669"/>
    <property type="project" value="UniProtKB-KW"/>
</dbReference>
<feature type="chain" id="PRO_5016271463" evidence="2">
    <location>
        <begin position="26"/>
        <end position="337"/>
    </location>
</feature>
<evidence type="ECO:0000256" key="2">
    <source>
        <dbReference type="SAM" id="SignalP"/>
    </source>
</evidence>
<comment type="caution">
    <text evidence="4">The sequence shown here is derived from an EMBL/GenBank/DDBJ whole genome shotgun (WGS) entry which is preliminary data.</text>
</comment>
<proteinExistence type="inferred from homology"/>
<dbReference type="Pfam" id="PF13180">
    <property type="entry name" value="PDZ_2"/>
    <property type="match status" value="2"/>
</dbReference>
<gene>
    <name evidence="4" type="ORF">CLV59_109105</name>
</gene>
<dbReference type="GO" id="GO:0008233">
    <property type="term" value="F:peptidase activity"/>
    <property type="evidence" value="ECO:0007669"/>
    <property type="project" value="UniProtKB-KW"/>
</dbReference>
<comment type="similarity">
    <text evidence="1">Belongs to the peptidase S1C family.</text>
</comment>
<accession>A0A327VWD6</accession>
<dbReference type="Proteomes" id="UP000249819">
    <property type="component" value="Unassembled WGS sequence"/>
</dbReference>
<feature type="signal peptide" evidence="2">
    <location>
        <begin position="1"/>
        <end position="25"/>
    </location>
</feature>
<dbReference type="SUPFAM" id="SSF50156">
    <property type="entry name" value="PDZ domain-like"/>
    <property type="match status" value="2"/>
</dbReference>
<keyword evidence="4" id="KW-0645">Protease</keyword>
<reference evidence="4 5" key="1">
    <citation type="submission" date="2018-06" db="EMBL/GenBank/DDBJ databases">
        <title>Genomic Encyclopedia of Archaeal and Bacterial Type Strains, Phase II (KMG-II): from individual species to whole genera.</title>
        <authorList>
            <person name="Goeker M."/>
        </authorList>
    </citation>
    <scope>NUCLEOTIDE SEQUENCE [LARGE SCALE GENOMIC DNA]</scope>
    <source>
        <strain evidence="4 5">DSM 29821</strain>
    </source>
</reference>
<evidence type="ECO:0000259" key="3">
    <source>
        <dbReference type="PROSITE" id="PS50106"/>
    </source>
</evidence>
<protein>
    <submittedName>
        <fullName evidence="4">Serine protease Do</fullName>
    </submittedName>
</protein>
<dbReference type="Gene3D" id="2.30.42.10">
    <property type="match status" value="2"/>
</dbReference>
<dbReference type="InterPro" id="IPR001478">
    <property type="entry name" value="PDZ"/>
</dbReference>
<keyword evidence="4" id="KW-0378">Hydrolase</keyword>
<sequence length="337" mass="36620">MSKLLQTLTIAGFTCFSFLSAPVFAQQSKDKMGEFDEIIIKRKSNADAKVTVEIKNGEIWVDGKKVDQYNNPDLSVFRRNITPMDGNSISITSDNTSPLLGIFGGGGGDDAQDDGDNIFDVKPNKALLGVLTEKNEARGVTVKTVSPGSPAEKAGIKTGDIILQVDKTKIEEPKDLYETIGTYNPGDKITLTYTRNKKEAKATVTLDERTNERPGMMFGPPTRGNRGFFNFQQPDFNNSWAPRGNNPRLGLQVEDTENGEGAKVTEIEQGSAAEKAGFKTDDIVTEFGGAAVKSARDVANAYRINLLKSSVPVKVIRNGAAQTLDVKIPKKINKVNL</sequence>
<evidence type="ECO:0000256" key="1">
    <source>
        <dbReference type="ARBA" id="ARBA00010541"/>
    </source>
</evidence>
<keyword evidence="2" id="KW-0732">Signal</keyword>
<dbReference type="RefSeq" id="WP_111594654.1">
    <property type="nucleotide sequence ID" value="NZ_QLMA01000009.1"/>
</dbReference>
<dbReference type="PANTHER" id="PTHR22939:SF129">
    <property type="entry name" value="SERINE PROTEASE HTRA2, MITOCHONDRIAL"/>
    <property type="match status" value="1"/>
</dbReference>
<dbReference type="InterPro" id="IPR036034">
    <property type="entry name" value="PDZ_sf"/>
</dbReference>
<evidence type="ECO:0000313" key="4">
    <source>
        <dbReference type="EMBL" id="RAJ75491.1"/>
    </source>
</evidence>
<dbReference type="AlphaFoldDB" id="A0A327VWD6"/>
<dbReference type="EMBL" id="QLMA01000009">
    <property type="protein sequence ID" value="RAJ75491.1"/>
    <property type="molecule type" value="Genomic_DNA"/>
</dbReference>
<evidence type="ECO:0000313" key="5">
    <source>
        <dbReference type="Proteomes" id="UP000249819"/>
    </source>
</evidence>
<organism evidence="4 5">
    <name type="scientific">Chitinophaga dinghuensis</name>
    <dbReference type="NCBI Taxonomy" id="1539050"/>
    <lineage>
        <taxon>Bacteria</taxon>
        <taxon>Pseudomonadati</taxon>
        <taxon>Bacteroidota</taxon>
        <taxon>Chitinophagia</taxon>
        <taxon>Chitinophagales</taxon>
        <taxon>Chitinophagaceae</taxon>
        <taxon>Chitinophaga</taxon>
    </lineage>
</organism>
<feature type="domain" description="PDZ" evidence="3">
    <location>
        <begin position="117"/>
        <end position="197"/>
    </location>
</feature>
<name>A0A327VWD6_9BACT</name>
<dbReference type="PROSITE" id="PS50106">
    <property type="entry name" value="PDZ"/>
    <property type="match status" value="1"/>
</dbReference>
<dbReference type="SMART" id="SM00228">
    <property type="entry name" value="PDZ"/>
    <property type="match status" value="2"/>
</dbReference>